<dbReference type="eggNOG" id="COG0460">
    <property type="taxonomic scope" value="Bacteria"/>
</dbReference>
<reference evidence="16 17" key="1">
    <citation type="submission" date="2011-04" db="EMBL/GenBank/DDBJ databases">
        <title>The complete genome of Thermodesulfobium narugense DSM 14796.</title>
        <authorList>
            <consortium name="US DOE Joint Genome Institute (JGI-PGF)"/>
            <person name="Lucas S."/>
            <person name="Han J."/>
            <person name="Lapidus A."/>
            <person name="Bruce D."/>
            <person name="Goodwin L."/>
            <person name="Pitluck S."/>
            <person name="Peters L."/>
            <person name="Kyrpides N."/>
            <person name="Mavromatis K."/>
            <person name="Pagani I."/>
            <person name="Ivanova N."/>
            <person name="Ovchinnikova G."/>
            <person name="Zhang X."/>
            <person name="Saunders L."/>
            <person name="Detter J.C."/>
            <person name="Tapia R."/>
            <person name="Han C."/>
            <person name="Land M."/>
            <person name="Hauser L."/>
            <person name="Markowitz V."/>
            <person name="Cheng J.-F."/>
            <person name="Hugenholtz P."/>
            <person name="Woyke T."/>
            <person name="Wu D."/>
            <person name="Spring S."/>
            <person name="Schroeder M."/>
            <person name="Brambilla E."/>
            <person name="Klenk H.-P."/>
            <person name="Eisen J.A."/>
        </authorList>
    </citation>
    <scope>NUCLEOTIDE SEQUENCE [LARGE SCALE GENOMIC DNA]</scope>
    <source>
        <strain evidence="16 17">DSM 14796</strain>
    </source>
</reference>
<dbReference type="NCBIfam" id="NF004976">
    <property type="entry name" value="PRK06349.1"/>
    <property type="match status" value="1"/>
</dbReference>
<feature type="binding site" evidence="12">
    <location>
        <position position="183"/>
    </location>
    <ligand>
        <name>L-homoserine</name>
        <dbReference type="ChEBI" id="CHEBI:57476"/>
    </ligand>
</feature>
<feature type="binding site" evidence="12">
    <location>
        <position position="99"/>
    </location>
    <ligand>
        <name>NADPH</name>
        <dbReference type="ChEBI" id="CHEBI:57783"/>
    </ligand>
</feature>
<evidence type="ECO:0000256" key="2">
    <source>
        <dbReference type="ARBA" id="ARBA00005062"/>
    </source>
</evidence>
<dbReference type="STRING" id="747365.Thena_0999"/>
<dbReference type="HOGENOM" id="CLU_009116_1_0_9"/>
<dbReference type="Proteomes" id="UP000011765">
    <property type="component" value="Chromosome"/>
</dbReference>
<dbReference type="InterPro" id="IPR005106">
    <property type="entry name" value="Asp/hSer_DH_NAD-bd"/>
</dbReference>
<evidence type="ECO:0000256" key="7">
    <source>
        <dbReference type="ARBA" id="ARBA00022697"/>
    </source>
</evidence>
<sequence>MIRIAILGLGNVGTSVLNIIRNNKDIIYQKIGENFEIVGALVRDKSKHLKKEVYLASSFEEILSLKPDIIVELIGSVHPALEYIIKSLENNIPVVTANKEVLAKYPNEIFALADKKRVPIYFEAAVGGGIPIVRPLKVCLAANRIKEIMGILNGTTNYILTKLDEGFEFESALKQAQEKGYAEANPESDLSGMDALYKIAILSSVSFGILIDINELSSEGISNISLKDVLYARDLGYKIKLIARSCVKDNKYDIRVYPMLLPFSHPLASVSNNMNSILVKGDFVGSVMFYGQGAGGNPTASAVASDIMDISWHIRNSHTHRLSGNIKSKAIILKPNELFSRFYLRTIVKDNPGVLAKIAKVLADHNVSIKSMVQKTSDKGFAELVFILHQCNEQNFYKSIEDLKLVDSVKEIALTLRVYED</sequence>
<keyword evidence="9 13" id="KW-0560">Oxidoreductase</keyword>
<dbReference type="GO" id="GO:0009088">
    <property type="term" value="P:threonine biosynthetic process"/>
    <property type="evidence" value="ECO:0007669"/>
    <property type="project" value="UniProtKB-UniPathway"/>
</dbReference>
<dbReference type="KEGG" id="tnr:Thena_0999"/>
<dbReference type="GO" id="GO:0009086">
    <property type="term" value="P:methionine biosynthetic process"/>
    <property type="evidence" value="ECO:0007669"/>
    <property type="project" value="UniProtKB-KW"/>
</dbReference>
<dbReference type="UniPathway" id="UPA00051">
    <property type="reaction ID" value="UER00465"/>
</dbReference>
<dbReference type="PIRSF" id="PIRSF000098">
    <property type="entry name" value="Homoser_dehydrog"/>
    <property type="match status" value="1"/>
</dbReference>
<dbReference type="Gene3D" id="3.30.70.260">
    <property type="match status" value="1"/>
</dbReference>
<dbReference type="EC" id="1.1.1.3" evidence="4 13"/>
<evidence type="ECO:0000256" key="13">
    <source>
        <dbReference type="RuleBase" id="RU000579"/>
    </source>
</evidence>
<keyword evidence="7 13" id="KW-0791">Threonine biosynthesis</keyword>
<evidence type="ECO:0000313" key="17">
    <source>
        <dbReference type="Proteomes" id="UP000011765"/>
    </source>
</evidence>
<dbReference type="AlphaFoldDB" id="M1E7F8"/>
<evidence type="ECO:0000256" key="8">
    <source>
        <dbReference type="ARBA" id="ARBA00022857"/>
    </source>
</evidence>
<dbReference type="UniPathway" id="UPA00050">
    <property type="reaction ID" value="UER00063"/>
</dbReference>
<proteinExistence type="inferred from homology"/>
<evidence type="ECO:0000256" key="9">
    <source>
        <dbReference type="ARBA" id="ARBA00023002"/>
    </source>
</evidence>
<dbReference type="SUPFAM" id="SSF51735">
    <property type="entry name" value="NAD(P)-binding Rossmann-fold domains"/>
    <property type="match status" value="1"/>
</dbReference>
<evidence type="ECO:0000256" key="4">
    <source>
        <dbReference type="ARBA" id="ARBA00013213"/>
    </source>
</evidence>
<comment type="catalytic activity">
    <reaction evidence="13">
        <text>L-homoserine + NADP(+) = L-aspartate 4-semialdehyde + NADPH + H(+)</text>
        <dbReference type="Rhea" id="RHEA:15761"/>
        <dbReference type="ChEBI" id="CHEBI:15378"/>
        <dbReference type="ChEBI" id="CHEBI:57476"/>
        <dbReference type="ChEBI" id="CHEBI:57783"/>
        <dbReference type="ChEBI" id="CHEBI:58349"/>
        <dbReference type="ChEBI" id="CHEBI:537519"/>
        <dbReference type="EC" id="1.1.1.3"/>
    </reaction>
</comment>
<dbReference type="CDD" id="cd04881">
    <property type="entry name" value="ACT_HSDH-Hom"/>
    <property type="match status" value="1"/>
</dbReference>
<dbReference type="InterPro" id="IPR002912">
    <property type="entry name" value="ACT_dom"/>
</dbReference>
<keyword evidence="6 13" id="KW-0028">Amino-acid biosynthesis</keyword>
<dbReference type="PANTHER" id="PTHR43331">
    <property type="entry name" value="HOMOSERINE DEHYDROGENASE"/>
    <property type="match status" value="1"/>
</dbReference>
<dbReference type="PANTHER" id="PTHR43331:SF1">
    <property type="entry name" value="HOMOSERINE DEHYDROGENASE"/>
    <property type="match status" value="1"/>
</dbReference>
<evidence type="ECO:0000256" key="1">
    <source>
        <dbReference type="ARBA" id="ARBA00005056"/>
    </source>
</evidence>
<dbReference type="PROSITE" id="PS51671">
    <property type="entry name" value="ACT"/>
    <property type="match status" value="1"/>
</dbReference>
<comment type="similarity">
    <text evidence="3 14">Belongs to the homoserine dehydrogenase family.</text>
</comment>
<dbReference type="InterPro" id="IPR036291">
    <property type="entry name" value="NAD(P)-bd_dom_sf"/>
</dbReference>
<feature type="binding site" evidence="12">
    <location>
        <begin position="7"/>
        <end position="14"/>
    </location>
    <ligand>
        <name>NADP(+)</name>
        <dbReference type="ChEBI" id="CHEBI:58349"/>
    </ligand>
</feature>
<feature type="domain" description="ACT" evidence="15">
    <location>
        <begin position="343"/>
        <end position="417"/>
    </location>
</feature>
<dbReference type="InterPro" id="IPR019811">
    <property type="entry name" value="HDH_CS"/>
</dbReference>
<dbReference type="Pfam" id="PF01842">
    <property type="entry name" value="ACT"/>
    <property type="match status" value="1"/>
</dbReference>
<name>M1E7F8_9BACT</name>
<dbReference type="RefSeq" id="WP_013756351.1">
    <property type="nucleotide sequence ID" value="NC_015499.1"/>
</dbReference>
<dbReference type="Gene3D" id="3.30.360.10">
    <property type="entry name" value="Dihydrodipicolinate Reductase, domain 2"/>
    <property type="match status" value="1"/>
</dbReference>
<keyword evidence="10 13" id="KW-0486">Methionine biosynthesis</keyword>
<evidence type="ECO:0000256" key="11">
    <source>
        <dbReference type="PIRSR" id="PIRSR000098-1"/>
    </source>
</evidence>
<organism evidence="16 17">
    <name type="scientific">Thermodesulfobium narugense DSM 14796</name>
    <dbReference type="NCBI Taxonomy" id="747365"/>
    <lineage>
        <taxon>Bacteria</taxon>
        <taxon>Pseudomonadati</taxon>
        <taxon>Thermodesulfobiota</taxon>
        <taxon>Thermodesulfobiia</taxon>
        <taxon>Thermodesulfobiales</taxon>
        <taxon>Thermodesulfobiaceae</taxon>
        <taxon>Thermodesulfobium</taxon>
    </lineage>
</organism>
<dbReference type="Pfam" id="PF00742">
    <property type="entry name" value="Homoserine_dh"/>
    <property type="match status" value="1"/>
</dbReference>
<evidence type="ECO:0000256" key="3">
    <source>
        <dbReference type="ARBA" id="ARBA00006753"/>
    </source>
</evidence>
<gene>
    <name evidence="16" type="ORF">Thena_0999</name>
</gene>
<dbReference type="Gene3D" id="3.40.50.720">
    <property type="entry name" value="NAD(P)-binding Rossmann-like Domain"/>
    <property type="match status" value="1"/>
</dbReference>
<evidence type="ECO:0000256" key="14">
    <source>
        <dbReference type="RuleBase" id="RU004171"/>
    </source>
</evidence>
<evidence type="ECO:0000313" key="16">
    <source>
        <dbReference type="EMBL" id="AEE14628.1"/>
    </source>
</evidence>
<feature type="active site" description="Proton donor" evidence="11">
    <location>
        <position position="198"/>
    </location>
</feature>
<evidence type="ECO:0000259" key="15">
    <source>
        <dbReference type="PROSITE" id="PS51671"/>
    </source>
</evidence>
<dbReference type="Pfam" id="PF03447">
    <property type="entry name" value="NAD_binding_3"/>
    <property type="match status" value="1"/>
</dbReference>
<dbReference type="SUPFAM" id="SSF55347">
    <property type="entry name" value="Glyceraldehyde-3-phosphate dehydrogenase-like, C-terminal domain"/>
    <property type="match status" value="1"/>
</dbReference>
<comment type="pathway">
    <text evidence="2 13">Amino-acid biosynthesis; L-methionine biosynthesis via de novo pathway; L-homoserine from L-aspartate: step 3/3.</text>
</comment>
<dbReference type="EMBL" id="CP002690">
    <property type="protein sequence ID" value="AEE14628.1"/>
    <property type="molecule type" value="Genomic_DNA"/>
</dbReference>
<dbReference type="InterPro" id="IPR001342">
    <property type="entry name" value="HDH_cat"/>
</dbReference>
<evidence type="ECO:0000256" key="12">
    <source>
        <dbReference type="PIRSR" id="PIRSR000098-2"/>
    </source>
</evidence>
<dbReference type="FunFam" id="3.30.360.10:FF:000005">
    <property type="entry name" value="Homoserine dehydrogenase"/>
    <property type="match status" value="1"/>
</dbReference>
<dbReference type="GO" id="GO:0050661">
    <property type="term" value="F:NADP binding"/>
    <property type="evidence" value="ECO:0007669"/>
    <property type="project" value="InterPro"/>
</dbReference>
<comment type="pathway">
    <text evidence="1 13">Amino-acid biosynthesis; L-threonine biosynthesis; L-threonine from L-aspartate: step 3/5.</text>
</comment>
<keyword evidence="8 12" id="KW-0521">NADP</keyword>
<evidence type="ECO:0000256" key="5">
    <source>
        <dbReference type="ARBA" id="ARBA00013376"/>
    </source>
</evidence>
<dbReference type="PROSITE" id="PS01042">
    <property type="entry name" value="HOMOSER_DHGENASE"/>
    <property type="match status" value="1"/>
</dbReference>
<dbReference type="InterPro" id="IPR045865">
    <property type="entry name" value="ACT-like_dom_sf"/>
</dbReference>
<dbReference type="GO" id="GO:0004412">
    <property type="term" value="F:homoserine dehydrogenase activity"/>
    <property type="evidence" value="ECO:0007669"/>
    <property type="project" value="UniProtKB-EC"/>
</dbReference>
<evidence type="ECO:0000256" key="10">
    <source>
        <dbReference type="ARBA" id="ARBA00023167"/>
    </source>
</evidence>
<evidence type="ECO:0000256" key="6">
    <source>
        <dbReference type="ARBA" id="ARBA00022605"/>
    </source>
</evidence>
<accession>M1E7F8</accession>
<dbReference type="OrthoDB" id="9808167at2"/>
<dbReference type="SUPFAM" id="SSF55021">
    <property type="entry name" value="ACT-like"/>
    <property type="match status" value="1"/>
</dbReference>
<dbReference type="InterPro" id="IPR016204">
    <property type="entry name" value="HDH"/>
</dbReference>
<protein>
    <recommendedName>
        <fullName evidence="5 13">Homoserine dehydrogenase</fullName>
        <ecNumber evidence="4 13">1.1.1.3</ecNumber>
    </recommendedName>
</protein>
<keyword evidence="17" id="KW-1185">Reference proteome</keyword>